<dbReference type="RefSeq" id="WP_119436952.1">
    <property type="nucleotide sequence ID" value="NZ_QWGR01000003.1"/>
</dbReference>
<dbReference type="InterPro" id="IPR036680">
    <property type="entry name" value="SPOR-like_sf"/>
</dbReference>
<name>A0A399SYJ8_9BACT</name>
<evidence type="ECO:0000259" key="2">
    <source>
        <dbReference type="Pfam" id="PF05036"/>
    </source>
</evidence>
<dbReference type="InterPro" id="IPR007730">
    <property type="entry name" value="SPOR-like_dom"/>
</dbReference>
<organism evidence="3 4">
    <name type="scientific">Maribellus luteus</name>
    <dbReference type="NCBI Taxonomy" id="2305463"/>
    <lineage>
        <taxon>Bacteria</taxon>
        <taxon>Pseudomonadati</taxon>
        <taxon>Bacteroidota</taxon>
        <taxon>Bacteroidia</taxon>
        <taxon>Marinilabiliales</taxon>
        <taxon>Prolixibacteraceae</taxon>
        <taxon>Maribellus</taxon>
    </lineage>
</organism>
<keyword evidence="1" id="KW-0732">Signal</keyword>
<dbReference type="GO" id="GO:0042834">
    <property type="term" value="F:peptidoglycan binding"/>
    <property type="evidence" value="ECO:0007669"/>
    <property type="project" value="InterPro"/>
</dbReference>
<protein>
    <submittedName>
        <fullName evidence="3">SPOR domain-containing protein</fullName>
    </submittedName>
</protein>
<accession>A0A399SYJ8</accession>
<evidence type="ECO:0000313" key="3">
    <source>
        <dbReference type="EMBL" id="RIJ49066.1"/>
    </source>
</evidence>
<dbReference type="OrthoDB" id="2473397at2"/>
<comment type="caution">
    <text evidence="3">The sequence shown here is derived from an EMBL/GenBank/DDBJ whole genome shotgun (WGS) entry which is preliminary data.</text>
</comment>
<feature type="chain" id="PRO_5017401720" evidence="1">
    <location>
        <begin position="20"/>
        <end position="153"/>
    </location>
</feature>
<sequence>MRILVLFLAVFFVAQFACAQDFVGVNAVPDSASVTIFDRLQVERDPVLDKMLDWHIEKNHEKEGMDGFRVEIFFSSKMDAKEQALKTKVDFLSEYPEYAVHIKFVAPNFRVRVGDFRTKNEAWKLYKKIQKEYPTAFVVPDVINFPLLKPNSK</sequence>
<evidence type="ECO:0000313" key="4">
    <source>
        <dbReference type="Proteomes" id="UP000265926"/>
    </source>
</evidence>
<keyword evidence="4" id="KW-1185">Reference proteome</keyword>
<dbReference type="Proteomes" id="UP000265926">
    <property type="component" value="Unassembled WGS sequence"/>
</dbReference>
<dbReference type="Gene3D" id="3.30.70.1070">
    <property type="entry name" value="Sporulation related repeat"/>
    <property type="match status" value="1"/>
</dbReference>
<dbReference type="Pfam" id="PF05036">
    <property type="entry name" value="SPOR"/>
    <property type="match status" value="1"/>
</dbReference>
<dbReference type="AlphaFoldDB" id="A0A399SYJ8"/>
<reference evidence="3 4" key="1">
    <citation type="submission" date="2018-08" db="EMBL/GenBank/DDBJ databases">
        <title>Pallidiluteibacterium maritimus gen. nov., sp. nov., isolated from coastal sediment.</title>
        <authorList>
            <person name="Zhou L.Y."/>
        </authorList>
    </citation>
    <scope>NUCLEOTIDE SEQUENCE [LARGE SCALE GENOMIC DNA]</scope>
    <source>
        <strain evidence="3 4">XSD2</strain>
    </source>
</reference>
<gene>
    <name evidence="3" type="ORF">D1614_05725</name>
</gene>
<dbReference type="EMBL" id="QWGR01000003">
    <property type="protein sequence ID" value="RIJ49066.1"/>
    <property type="molecule type" value="Genomic_DNA"/>
</dbReference>
<proteinExistence type="predicted"/>
<evidence type="ECO:0000256" key="1">
    <source>
        <dbReference type="SAM" id="SignalP"/>
    </source>
</evidence>
<feature type="domain" description="SPOR" evidence="2">
    <location>
        <begin position="89"/>
        <end position="140"/>
    </location>
</feature>
<feature type="signal peptide" evidence="1">
    <location>
        <begin position="1"/>
        <end position="19"/>
    </location>
</feature>